<dbReference type="EMBL" id="BMJQ01000009">
    <property type="protein sequence ID" value="GGF27190.1"/>
    <property type="molecule type" value="Genomic_DNA"/>
</dbReference>
<gene>
    <name evidence="3" type="ORF">GCM10011611_36580</name>
</gene>
<dbReference type="CDD" id="cd06259">
    <property type="entry name" value="YdcF-like"/>
    <property type="match status" value="1"/>
</dbReference>
<dbReference type="InterPro" id="IPR014729">
    <property type="entry name" value="Rossmann-like_a/b/a_fold"/>
</dbReference>
<accession>A0A8J2YV92</accession>
<evidence type="ECO:0000259" key="2">
    <source>
        <dbReference type="Pfam" id="PF02698"/>
    </source>
</evidence>
<proteinExistence type="predicted"/>
<sequence length="273" mass="29890">MFFVLAKLFSFVATPSHFALILLVVGSALLFTRHYRVGRWLVVVPVVLAAIGLPGTIQLLAQPLENRFPANPPLCRIDGIILLGGGEAPKLSRDRDQPILLTRSGKYFAAIDLLRRFPDARLIVAAGSGAWDPEGTHETDVAAALFAEAGVDPHRLIFETQSRDTWENFRNAKAIVAPKPGEHWVLLTGAMHMPRAVSIAQQVGFPVIPWPTDYRTRTAHLFLDNDLAESIELLDNSFHEWIGLLIYRLTGRSAALLPSSTPTDSGCAPTPSS</sequence>
<dbReference type="PANTHER" id="PTHR30336">
    <property type="entry name" value="INNER MEMBRANE PROTEIN, PROBABLE PERMEASE"/>
    <property type="match status" value="1"/>
</dbReference>
<organism evidence="3 4">
    <name type="scientific">Aliidongia dinghuensis</name>
    <dbReference type="NCBI Taxonomy" id="1867774"/>
    <lineage>
        <taxon>Bacteria</taxon>
        <taxon>Pseudomonadati</taxon>
        <taxon>Pseudomonadota</taxon>
        <taxon>Alphaproteobacteria</taxon>
        <taxon>Rhodospirillales</taxon>
        <taxon>Dongiaceae</taxon>
        <taxon>Aliidongia</taxon>
    </lineage>
</organism>
<feature type="transmembrane region" description="Helical" evidence="1">
    <location>
        <begin position="40"/>
        <end position="61"/>
    </location>
</feature>
<dbReference type="GO" id="GO:0043164">
    <property type="term" value="P:Gram-negative-bacterium-type cell wall biogenesis"/>
    <property type="evidence" value="ECO:0007669"/>
    <property type="project" value="TreeGrafter"/>
</dbReference>
<dbReference type="AlphaFoldDB" id="A0A8J2YV92"/>
<dbReference type="GO" id="GO:0005886">
    <property type="term" value="C:plasma membrane"/>
    <property type="evidence" value="ECO:0007669"/>
    <property type="project" value="TreeGrafter"/>
</dbReference>
<evidence type="ECO:0000313" key="4">
    <source>
        <dbReference type="Proteomes" id="UP000646365"/>
    </source>
</evidence>
<keyword evidence="4" id="KW-1185">Reference proteome</keyword>
<dbReference type="Proteomes" id="UP000646365">
    <property type="component" value="Unassembled WGS sequence"/>
</dbReference>
<evidence type="ECO:0000256" key="1">
    <source>
        <dbReference type="SAM" id="Phobius"/>
    </source>
</evidence>
<dbReference type="InterPro" id="IPR003848">
    <property type="entry name" value="DUF218"/>
</dbReference>
<evidence type="ECO:0000313" key="3">
    <source>
        <dbReference type="EMBL" id="GGF27190.1"/>
    </source>
</evidence>
<dbReference type="GO" id="GO:0000270">
    <property type="term" value="P:peptidoglycan metabolic process"/>
    <property type="evidence" value="ECO:0007669"/>
    <property type="project" value="TreeGrafter"/>
</dbReference>
<reference evidence="3" key="1">
    <citation type="journal article" date="2014" name="Int. J. Syst. Evol. Microbiol.">
        <title>Complete genome sequence of Corynebacterium casei LMG S-19264T (=DSM 44701T), isolated from a smear-ripened cheese.</title>
        <authorList>
            <consortium name="US DOE Joint Genome Institute (JGI-PGF)"/>
            <person name="Walter F."/>
            <person name="Albersmeier A."/>
            <person name="Kalinowski J."/>
            <person name="Ruckert C."/>
        </authorList>
    </citation>
    <scope>NUCLEOTIDE SEQUENCE</scope>
    <source>
        <strain evidence="3">CGMCC 1.15725</strain>
    </source>
</reference>
<name>A0A8J2YV92_9PROT</name>
<dbReference type="PANTHER" id="PTHR30336:SF4">
    <property type="entry name" value="ENVELOPE BIOGENESIS FACTOR ELYC"/>
    <property type="match status" value="1"/>
</dbReference>
<keyword evidence="1" id="KW-0472">Membrane</keyword>
<dbReference type="Pfam" id="PF02698">
    <property type="entry name" value="DUF218"/>
    <property type="match status" value="1"/>
</dbReference>
<keyword evidence="1" id="KW-0812">Transmembrane</keyword>
<feature type="domain" description="DUF218" evidence="2">
    <location>
        <begin position="78"/>
        <end position="243"/>
    </location>
</feature>
<reference evidence="3" key="2">
    <citation type="submission" date="2020-09" db="EMBL/GenBank/DDBJ databases">
        <authorList>
            <person name="Sun Q."/>
            <person name="Zhou Y."/>
        </authorList>
    </citation>
    <scope>NUCLEOTIDE SEQUENCE</scope>
    <source>
        <strain evidence="3">CGMCC 1.15725</strain>
    </source>
</reference>
<keyword evidence="1" id="KW-1133">Transmembrane helix</keyword>
<feature type="transmembrane region" description="Helical" evidence="1">
    <location>
        <begin position="12"/>
        <end position="31"/>
    </location>
</feature>
<dbReference type="RefSeq" id="WP_189048347.1">
    <property type="nucleotide sequence ID" value="NZ_BMJQ01000009.1"/>
</dbReference>
<dbReference type="InterPro" id="IPR051599">
    <property type="entry name" value="Cell_Envelope_Assoc"/>
</dbReference>
<protein>
    <recommendedName>
        <fullName evidence="2">DUF218 domain-containing protein</fullName>
    </recommendedName>
</protein>
<dbReference type="Gene3D" id="3.40.50.620">
    <property type="entry name" value="HUPs"/>
    <property type="match status" value="1"/>
</dbReference>
<comment type="caution">
    <text evidence="3">The sequence shown here is derived from an EMBL/GenBank/DDBJ whole genome shotgun (WGS) entry which is preliminary data.</text>
</comment>